<proteinExistence type="predicted"/>
<accession>A0A4R1FJF7</accession>
<feature type="transmembrane region" description="Helical" evidence="1">
    <location>
        <begin position="229"/>
        <end position="249"/>
    </location>
</feature>
<keyword evidence="1" id="KW-0812">Transmembrane</keyword>
<dbReference type="GO" id="GO:0080120">
    <property type="term" value="P:CAAX-box protein maturation"/>
    <property type="evidence" value="ECO:0007669"/>
    <property type="project" value="UniProtKB-ARBA"/>
</dbReference>
<keyword evidence="1" id="KW-0472">Membrane</keyword>
<evidence type="ECO:0000313" key="3">
    <source>
        <dbReference type="EMBL" id="TCJ94986.1"/>
    </source>
</evidence>
<evidence type="ECO:0000256" key="1">
    <source>
        <dbReference type="SAM" id="Phobius"/>
    </source>
</evidence>
<comment type="caution">
    <text evidence="3">The sequence shown here is derived from an EMBL/GenBank/DDBJ whole genome shotgun (WGS) entry which is preliminary data.</text>
</comment>
<dbReference type="Pfam" id="PF02517">
    <property type="entry name" value="Rce1-like"/>
    <property type="match status" value="1"/>
</dbReference>
<dbReference type="AlphaFoldDB" id="A0A4R1FJF7"/>
<gene>
    <name evidence="3" type="ORF">DFR71_3899</name>
</gene>
<feature type="transmembrane region" description="Helical" evidence="1">
    <location>
        <begin position="255"/>
        <end position="275"/>
    </location>
</feature>
<feature type="transmembrane region" description="Helical" evidence="1">
    <location>
        <begin position="116"/>
        <end position="137"/>
    </location>
</feature>
<dbReference type="InterPro" id="IPR003675">
    <property type="entry name" value="Rce1/LyrA-like_dom"/>
</dbReference>
<keyword evidence="1" id="KW-1133">Transmembrane helix</keyword>
<evidence type="ECO:0000259" key="2">
    <source>
        <dbReference type="Pfam" id="PF02517"/>
    </source>
</evidence>
<dbReference type="Proteomes" id="UP000294856">
    <property type="component" value="Unassembled WGS sequence"/>
</dbReference>
<keyword evidence="4" id="KW-1185">Reference proteome</keyword>
<feature type="domain" description="CAAX prenyl protease 2/Lysostaphin resistance protein A-like" evidence="2">
    <location>
        <begin position="145"/>
        <end position="241"/>
    </location>
</feature>
<protein>
    <recommendedName>
        <fullName evidence="2">CAAX prenyl protease 2/Lysostaphin resistance protein A-like domain-containing protein</fullName>
    </recommendedName>
</protein>
<sequence length="288" mass="31205">MGPANRRVREGAVGESIICGYVLPMNTSDPALSAPRAGRRLSYPMFALVVIVYLAIIQLGGLLMKSLTGAEDMLSTRSVFYGMIIPLGAALVFTYGVIAYLGWLRPVLHDDHPTRSWVRIVPIVFVVAIIFGINYSALADKGLLYVLVLLIATQFVGWGEEGVFRGIGVLVLRDHGLTEGRVALWSSIVFGAVHLTNGITHGVSAVPQAIMVSLAGYFFYLTRRVSRGNAINSVLHGLFDFTLISGTMIMADPTFYPGTLLPILLYPVLAIVLVIKRRSIEPATLATS</sequence>
<organism evidence="3 4">
    <name type="scientific">Nocardia alba</name>
    <dbReference type="NCBI Taxonomy" id="225051"/>
    <lineage>
        <taxon>Bacteria</taxon>
        <taxon>Bacillati</taxon>
        <taxon>Actinomycetota</taxon>
        <taxon>Actinomycetes</taxon>
        <taxon>Mycobacteriales</taxon>
        <taxon>Nocardiaceae</taxon>
        <taxon>Nocardia</taxon>
    </lineage>
</organism>
<dbReference type="GO" id="GO:0004175">
    <property type="term" value="F:endopeptidase activity"/>
    <property type="evidence" value="ECO:0007669"/>
    <property type="project" value="UniProtKB-ARBA"/>
</dbReference>
<evidence type="ECO:0000313" key="4">
    <source>
        <dbReference type="Proteomes" id="UP000294856"/>
    </source>
</evidence>
<dbReference type="EMBL" id="SMFR01000003">
    <property type="protein sequence ID" value="TCJ94986.1"/>
    <property type="molecule type" value="Genomic_DNA"/>
</dbReference>
<dbReference type="STRING" id="1210063.GCA_001612665_03557"/>
<feature type="transmembrane region" description="Helical" evidence="1">
    <location>
        <begin position="79"/>
        <end position="104"/>
    </location>
</feature>
<feature type="transmembrane region" description="Helical" evidence="1">
    <location>
        <begin position="45"/>
        <end position="67"/>
    </location>
</feature>
<feature type="transmembrane region" description="Helical" evidence="1">
    <location>
        <begin position="205"/>
        <end position="222"/>
    </location>
</feature>
<name>A0A4R1FJF7_9NOCA</name>
<reference evidence="3 4" key="1">
    <citation type="submission" date="2019-03" db="EMBL/GenBank/DDBJ databases">
        <title>Genomic Encyclopedia of Type Strains, Phase IV (KMG-IV): sequencing the most valuable type-strain genomes for metagenomic binning, comparative biology and taxonomic classification.</title>
        <authorList>
            <person name="Goeker M."/>
        </authorList>
    </citation>
    <scope>NUCLEOTIDE SEQUENCE [LARGE SCALE GENOMIC DNA]</scope>
    <source>
        <strain evidence="3 4">DSM 44684</strain>
    </source>
</reference>